<comment type="cofactor">
    <cofactor evidence="1">
        <name>FAD</name>
        <dbReference type="ChEBI" id="CHEBI:57692"/>
    </cofactor>
</comment>
<dbReference type="OrthoDB" id="4443251at2"/>
<keyword evidence="2" id="KW-0285">Flavoprotein</keyword>
<dbReference type="PANTHER" id="PTHR10961">
    <property type="entry name" value="PEROXISOMAL SARCOSINE OXIDASE"/>
    <property type="match status" value="1"/>
</dbReference>
<proteinExistence type="predicted"/>
<dbReference type="Gene3D" id="3.30.9.10">
    <property type="entry name" value="D-Amino Acid Oxidase, subunit A, domain 2"/>
    <property type="match status" value="1"/>
</dbReference>
<dbReference type="InterPro" id="IPR045170">
    <property type="entry name" value="MTOX"/>
</dbReference>
<dbReference type="SUPFAM" id="SSF54373">
    <property type="entry name" value="FAD-linked reductases, C-terminal domain"/>
    <property type="match status" value="1"/>
</dbReference>
<dbReference type="InterPro" id="IPR006076">
    <property type="entry name" value="FAD-dep_OxRdtase"/>
</dbReference>
<feature type="domain" description="FAD dependent oxidoreductase" evidence="5">
    <location>
        <begin position="7"/>
        <end position="374"/>
    </location>
</feature>
<dbReference type="GO" id="GO:0008115">
    <property type="term" value="F:sarcosine oxidase activity"/>
    <property type="evidence" value="ECO:0007669"/>
    <property type="project" value="TreeGrafter"/>
</dbReference>
<evidence type="ECO:0000259" key="5">
    <source>
        <dbReference type="Pfam" id="PF01266"/>
    </source>
</evidence>
<keyword evidence="4" id="KW-0560">Oxidoreductase</keyword>
<name>A0A285UIA0_9HYPH</name>
<organism evidence="6 7">
    <name type="scientific">Rhizobium subbaraonis</name>
    <dbReference type="NCBI Taxonomy" id="908946"/>
    <lineage>
        <taxon>Bacteria</taxon>
        <taxon>Pseudomonadati</taxon>
        <taxon>Pseudomonadota</taxon>
        <taxon>Alphaproteobacteria</taxon>
        <taxon>Hyphomicrobiales</taxon>
        <taxon>Rhizobiaceae</taxon>
        <taxon>Rhizobium/Agrobacterium group</taxon>
        <taxon>Rhizobium</taxon>
    </lineage>
</organism>
<dbReference type="InterPro" id="IPR036188">
    <property type="entry name" value="FAD/NAD-bd_sf"/>
</dbReference>
<dbReference type="SUPFAM" id="SSF51905">
    <property type="entry name" value="FAD/NAD(P)-binding domain"/>
    <property type="match status" value="1"/>
</dbReference>
<keyword evidence="7" id="KW-1185">Reference proteome</keyword>
<sequence>MVGQFEFAVVGKGMMGAAATRHLAAAGARVALIGPDEPHDRTRHDGVFASHYDEGRITRTIDPDADWALLANRSIARYREIEAESGISFFTEAGCLITGPHPRGGGGYLDAVVAARERLGADAPVLDRAAVAERFSWCAVPETSAGVFERFGAGYINPRALVAAETSCAERRGASLRRSEVAAISETGEGVEITLRHGGVVNAKRVLVAAGGFTIAPGLLPRVLDLTVKARTVLFAEVAEHDLERFADMPSWIDESWLPEEHFYLLPPIRYPDGKFYIKIGGDPSDVVLDTERALRDWFRTDGGSAAAAHLHRVLARAIRGFSPVSLSSAPCVTTFTAHGYPYAGFVAGERIAVLTGGCGAAAKSCDEIGRIGAGLLMRGHLDEPDYRTDFAVRFRA</sequence>
<dbReference type="EMBL" id="OBQD01000007">
    <property type="protein sequence ID" value="SOC40316.1"/>
    <property type="molecule type" value="Genomic_DNA"/>
</dbReference>
<evidence type="ECO:0000256" key="1">
    <source>
        <dbReference type="ARBA" id="ARBA00001974"/>
    </source>
</evidence>
<dbReference type="Gene3D" id="3.50.50.60">
    <property type="entry name" value="FAD/NAD(P)-binding domain"/>
    <property type="match status" value="1"/>
</dbReference>
<dbReference type="AlphaFoldDB" id="A0A285UIA0"/>
<evidence type="ECO:0000256" key="2">
    <source>
        <dbReference type="ARBA" id="ARBA00022630"/>
    </source>
</evidence>
<accession>A0A285UIA0</accession>
<keyword evidence="3" id="KW-0274">FAD</keyword>
<evidence type="ECO:0000313" key="6">
    <source>
        <dbReference type="EMBL" id="SOC40316.1"/>
    </source>
</evidence>
<protein>
    <submittedName>
        <fullName evidence="6">Glycine/D-amino acid oxidase-like deaminating enzyme</fullName>
    </submittedName>
</protein>
<gene>
    <name evidence="6" type="ORF">SAMN05892877_107124</name>
</gene>
<dbReference type="GO" id="GO:0050660">
    <property type="term" value="F:flavin adenine dinucleotide binding"/>
    <property type="evidence" value="ECO:0007669"/>
    <property type="project" value="InterPro"/>
</dbReference>
<dbReference type="Proteomes" id="UP000219167">
    <property type="component" value="Unassembled WGS sequence"/>
</dbReference>
<evidence type="ECO:0000256" key="4">
    <source>
        <dbReference type="ARBA" id="ARBA00023002"/>
    </source>
</evidence>
<dbReference type="RefSeq" id="WP_097139669.1">
    <property type="nucleotide sequence ID" value="NZ_OBQD01000007.1"/>
</dbReference>
<reference evidence="6 7" key="1">
    <citation type="submission" date="2017-08" db="EMBL/GenBank/DDBJ databases">
        <authorList>
            <person name="de Groot N.N."/>
        </authorList>
    </citation>
    <scope>NUCLEOTIDE SEQUENCE [LARGE SCALE GENOMIC DNA]</scope>
    <source>
        <strain evidence="6 7">JC85</strain>
    </source>
</reference>
<evidence type="ECO:0000256" key="3">
    <source>
        <dbReference type="ARBA" id="ARBA00022827"/>
    </source>
</evidence>
<dbReference type="PANTHER" id="PTHR10961:SF10">
    <property type="entry name" value="FAD DEPENDENT OXIDOREDUCTASE DOMAIN-CONTAINING PROTEIN"/>
    <property type="match status" value="1"/>
</dbReference>
<dbReference type="Pfam" id="PF01266">
    <property type="entry name" value="DAO"/>
    <property type="match status" value="1"/>
</dbReference>
<evidence type="ECO:0000313" key="7">
    <source>
        <dbReference type="Proteomes" id="UP000219167"/>
    </source>
</evidence>